<dbReference type="EMBL" id="AUPL01007310">
    <property type="protein sequence ID" value="ESL05122.1"/>
    <property type="molecule type" value="Genomic_DNA"/>
</dbReference>
<organism evidence="2 3">
    <name type="scientific">Trypanosoma rangeli SC58</name>
    <dbReference type="NCBI Taxonomy" id="429131"/>
    <lineage>
        <taxon>Eukaryota</taxon>
        <taxon>Discoba</taxon>
        <taxon>Euglenozoa</taxon>
        <taxon>Kinetoplastea</taxon>
        <taxon>Metakinetoplastina</taxon>
        <taxon>Trypanosomatida</taxon>
        <taxon>Trypanosomatidae</taxon>
        <taxon>Trypanosoma</taxon>
        <taxon>Herpetosoma</taxon>
    </lineage>
</organism>
<evidence type="ECO:0000256" key="1">
    <source>
        <dbReference type="SAM" id="SignalP"/>
    </source>
</evidence>
<gene>
    <name evidence="2" type="ORF">TRSC58_07257</name>
</gene>
<evidence type="ECO:0000313" key="2">
    <source>
        <dbReference type="EMBL" id="ESL05122.1"/>
    </source>
</evidence>
<protein>
    <recommendedName>
        <fullName evidence="4">Secreted protein</fullName>
    </recommendedName>
</protein>
<feature type="signal peptide" evidence="1">
    <location>
        <begin position="1"/>
        <end position="18"/>
    </location>
</feature>
<keyword evidence="1" id="KW-0732">Signal</keyword>
<evidence type="ECO:0000313" key="3">
    <source>
        <dbReference type="Proteomes" id="UP000031737"/>
    </source>
</evidence>
<keyword evidence="3" id="KW-1185">Reference proteome</keyword>
<comment type="caution">
    <text evidence="2">The sequence shown here is derived from an EMBL/GenBank/DDBJ whole genome shotgun (WGS) entry which is preliminary data.</text>
</comment>
<reference evidence="2 3" key="1">
    <citation type="submission" date="2013-07" db="EMBL/GenBank/DDBJ databases">
        <authorList>
            <person name="Stoco P.H."/>
            <person name="Wagner G."/>
            <person name="Gerber A."/>
            <person name="Zaha A."/>
            <person name="Thompson C."/>
            <person name="Bartholomeu D.C."/>
            <person name="Luckemeyer D.D."/>
            <person name="Bahia D."/>
            <person name="Loreto E."/>
            <person name="Prestes E.B."/>
            <person name="Lima F.M."/>
            <person name="Rodrigues-Luiz G."/>
            <person name="Vallejo G.A."/>
            <person name="Filho J.F."/>
            <person name="Monteiro K.M."/>
            <person name="Tyler K.M."/>
            <person name="de Almeida L.G."/>
            <person name="Ortiz M.F."/>
            <person name="Siervo M.A."/>
            <person name="de Moraes M.H."/>
            <person name="Cunha O.L."/>
            <person name="Mendonca-Neto R."/>
            <person name="Silva R."/>
            <person name="Teixeira S.M."/>
            <person name="Murta S.M."/>
            <person name="Sincero T.C."/>
            <person name="Mendes T.A."/>
            <person name="Urmenyi T.P."/>
            <person name="Silva V.G."/>
            <person name="da Rocha W.D."/>
            <person name="Andersson B."/>
            <person name="Romanha A.J."/>
            <person name="Steindel M."/>
            <person name="de Vasconcelos A.T."/>
            <person name="Grisard E.C."/>
        </authorList>
    </citation>
    <scope>NUCLEOTIDE SEQUENCE [LARGE SCALE GENOMIC DNA]</scope>
    <source>
        <strain evidence="2 3">SC58</strain>
    </source>
</reference>
<evidence type="ECO:0008006" key="4">
    <source>
        <dbReference type="Google" id="ProtNLM"/>
    </source>
</evidence>
<name>A0A061IVU9_TRYRA</name>
<dbReference type="Proteomes" id="UP000031737">
    <property type="component" value="Unassembled WGS sequence"/>
</dbReference>
<dbReference type="VEuPathDB" id="TriTrypDB:TRSC58_07257"/>
<proteinExistence type="predicted"/>
<sequence>MFFFFFLFLFFFFGGVWSYRPRLPTRVAFCSSFWRVALNCAVAPRFPFREFIVSAVPQLDGGGGAVARTR</sequence>
<dbReference type="AlphaFoldDB" id="A0A061IVU9"/>
<feature type="chain" id="PRO_5001604907" description="Secreted protein" evidence="1">
    <location>
        <begin position="19"/>
        <end position="70"/>
    </location>
</feature>
<accession>A0A061IVU9</accession>